<dbReference type="PANTHER" id="PTHR20883">
    <property type="entry name" value="PHYTANOYL-COA DIOXYGENASE DOMAIN CONTAINING 1"/>
    <property type="match status" value="1"/>
</dbReference>
<dbReference type="Gene3D" id="2.60.120.620">
    <property type="entry name" value="q2cbj1_9rhob like domain"/>
    <property type="match status" value="1"/>
</dbReference>
<evidence type="ECO:0008006" key="4">
    <source>
        <dbReference type="Google" id="ProtNLM"/>
    </source>
</evidence>
<evidence type="ECO:0000313" key="2">
    <source>
        <dbReference type="EMBL" id="AOZ10212.1"/>
    </source>
</evidence>
<dbReference type="SUPFAM" id="SSF51197">
    <property type="entry name" value="Clavaminate synthase-like"/>
    <property type="match status" value="1"/>
</dbReference>
<reference evidence="2 3" key="1">
    <citation type="submission" date="2016-10" db="EMBL/GenBank/DDBJ databases">
        <title>Complete genome sequences of three Cupriavidus strains isolated from various Malaysian environments.</title>
        <authorList>
            <person name="Abdullah A.A.-A."/>
            <person name="Shafie N.A.H."/>
            <person name="Lau N.S."/>
        </authorList>
    </citation>
    <scope>NUCLEOTIDE SEQUENCE [LARGE SCALE GENOMIC DNA]</scope>
    <source>
        <strain evidence="2 3">USMAA1020</strain>
    </source>
</reference>
<proteinExistence type="predicted"/>
<keyword evidence="3" id="KW-1185">Reference proteome</keyword>
<dbReference type="PANTHER" id="PTHR20883:SF48">
    <property type="entry name" value="ECTOINE DIOXYGENASE"/>
    <property type="match status" value="1"/>
</dbReference>
<evidence type="ECO:0000313" key="3">
    <source>
        <dbReference type="Proteomes" id="UP000177515"/>
    </source>
</evidence>
<dbReference type="InterPro" id="IPR008775">
    <property type="entry name" value="Phytyl_CoA_dOase-like"/>
</dbReference>
<comment type="cofactor">
    <cofactor evidence="1">
        <name>Fe(2+)</name>
        <dbReference type="ChEBI" id="CHEBI:29033"/>
    </cofactor>
</comment>
<dbReference type="RefSeq" id="WP_071018444.1">
    <property type="nucleotide sequence ID" value="NZ_CP017755.1"/>
</dbReference>
<accession>A0ABN4TSI2</accession>
<dbReference type="Proteomes" id="UP000177515">
    <property type="component" value="Chromosome 2"/>
</dbReference>
<dbReference type="Pfam" id="PF05721">
    <property type="entry name" value="PhyH"/>
    <property type="match status" value="1"/>
</dbReference>
<protein>
    <recommendedName>
        <fullName evidence="4">Phytanoyl-CoA dioxygenase</fullName>
    </recommendedName>
</protein>
<name>A0ABN4TSI2_9BURK</name>
<organism evidence="2 3">
    <name type="scientific">Cupriavidus malaysiensis</name>
    <dbReference type="NCBI Taxonomy" id="367825"/>
    <lineage>
        <taxon>Bacteria</taxon>
        <taxon>Pseudomonadati</taxon>
        <taxon>Pseudomonadota</taxon>
        <taxon>Betaproteobacteria</taxon>
        <taxon>Burkholderiales</taxon>
        <taxon>Burkholderiaceae</taxon>
        <taxon>Cupriavidus</taxon>
    </lineage>
</organism>
<gene>
    <name evidence="2" type="ORF">BKK80_31840</name>
</gene>
<evidence type="ECO:0000256" key="1">
    <source>
        <dbReference type="ARBA" id="ARBA00001954"/>
    </source>
</evidence>
<sequence length="286" mass="31783">MEAVSAGLDGAMRQAFARDGVLVLRGFYDVEREILPIQRAIHEIIGLVAQRHGVALARGDFRPECFDAGYERLVAHDRRLGGEVYDLVKQIPAFLRLVAAEKSEALLKQLRNTDLAGIGGASYGIRIDRPHEEQFRSHWHQEFIFQPQSVDGIVLWSPLRALTPELGPVVVCRGSHRDGIRRCSKSGAGAAKAGAYRIGIVDDEQVAAGYEQVAPLTRPGDLIVLDFLVIHQSGFNVSSEARWSMQSRFFNFRDDYGMRLGWKPSISAGAEVEALFQEYFVKEGDS</sequence>
<dbReference type="EMBL" id="CP017755">
    <property type="protein sequence ID" value="AOZ10212.1"/>
    <property type="molecule type" value="Genomic_DNA"/>
</dbReference>